<proteinExistence type="predicted"/>
<dbReference type="EMBL" id="JYDL01000037">
    <property type="protein sequence ID" value="KRX21701.1"/>
    <property type="molecule type" value="Genomic_DNA"/>
</dbReference>
<sequence length="77" mass="9143">MHLVLVGKKILNLKKLIPNDSHPYFYTERNGILCMTIMFSFICSTIFKSTHVSFKQNYYRLHPLLKEKEDEYLAAME</sequence>
<gene>
    <name evidence="1" type="ORF">T07_4133</name>
</gene>
<keyword evidence="2" id="KW-1185">Reference proteome</keyword>
<dbReference type="AlphaFoldDB" id="A0A0V0S5J2"/>
<comment type="caution">
    <text evidence="1">The sequence shown here is derived from an EMBL/GenBank/DDBJ whole genome shotgun (WGS) entry which is preliminary data.</text>
</comment>
<name>A0A0V0S5J2_9BILA</name>
<dbReference type="Proteomes" id="UP000054630">
    <property type="component" value="Unassembled WGS sequence"/>
</dbReference>
<evidence type="ECO:0000313" key="1">
    <source>
        <dbReference type="EMBL" id="KRX21701.1"/>
    </source>
</evidence>
<accession>A0A0V0S5J2</accession>
<protein>
    <submittedName>
        <fullName evidence="1">Uncharacterized protein</fullName>
    </submittedName>
</protein>
<evidence type="ECO:0000313" key="2">
    <source>
        <dbReference type="Proteomes" id="UP000054630"/>
    </source>
</evidence>
<dbReference type="OrthoDB" id="5937430at2759"/>
<organism evidence="1 2">
    <name type="scientific">Trichinella nelsoni</name>
    <dbReference type="NCBI Taxonomy" id="6336"/>
    <lineage>
        <taxon>Eukaryota</taxon>
        <taxon>Metazoa</taxon>
        <taxon>Ecdysozoa</taxon>
        <taxon>Nematoda</taxon>
        <taxon>Enoplea</taxon>
        <taxon>Dorylaimia</taxon>
        <taxon>Trichinellida</taxon>
        <taxon>Trichinellidae</taxon>
        <taxon>Trichinella</taxon>
    </lineage>
</organism>
<reference evidence="1 2" key="1">
    <citation type="submission" date="2015-01" db="EMBL/GenBank/DDBJ databases">
        <title>Evolution of Trichinella species and genotypes.</title>
        <authorList>
            <person name="Korhonen P.K."/>
            <person name="Edoardo P."/>
            <person name="Giuseppe L.R."/>
            <person name="Gasser R.B."/>
        </authorList>
    </citation>
    <scope>NUCLEOTIDE SEQUENCE [LARGE SCALE GENOMIC DNA]</scope>
    <source>
        <strain evidence="1">ISS37</strain>
    </source>
</reference>